<dbReference type="AlphaFoldDB" id="W9W9B3"/>
<feature type="region of interest" description="Disordered" evidence="1">
    <location>
        <begin position="426"/>
        <end position="462"/>
    </location>
</feature>
<sequence>MAWFTILLFVQTAVSFAVTRLPIQTEELLVPTTTTATVTSVIPTTFWTATSEPTSITSQAPFSALITIAPLPQNPLEKRQCCWNDQGFRVDCAQWTGYYYTWGPPGDPYQGGPPGCGQSGGGGGGSSGGSQPGTVVVREFSTRTNSLTIEYDSLEVVPAESLHISPLTTYTEWDPFTDSNPSSIRLEGSSALTGDGSPAGQYQDLQPGNYNVDCTSALDVPFSTYTRIPMSVSPTQPDGGHEPEPELASATIVTCCNTSISPAQGSSLPSWSPSLFSFDASPSLTPTSTTTIRVRTTMYVTSNVTVSGPPPMQTVPEGVNTLTTRTGTSMTRDTYGPIGSFTVSPIPHAGGRVSTAALLPSAMLSRLSSTDTESTRTRTITLVKTVITTASPVAVGPSSSLTSLGHVVPTKSSSIGGFEIDSLQVSSTVPEDVSPDTTRIGTESTMPDSVPSPSKPLTASTSTTLPECGIVFGTSAPSTYTLGTPAVTEHASEGGEGGGGGGGGGARQERRAEAEAEAEPDSEAGRRPIMHTVVVVTLLSDGRMAPQASTLRTRYRPR</sequence>
<feature type="region of interest" description="Disordered" evidence="1">
    <location>
        <begin position="110"/>
        <end position="134"/>
    </location>
</feature>
<accession>W9W9B3</accession>
<feature type="region of interest" description="Disordered" evidence="1">
    <location>
        <begin position="184"/>
        <end position="203"/>
    </location>
</feature>
<protein>
    <submittedName>
        <fullName evidence="3">Uncharacterized protein</fullName>
    </submittedName>
</protein>
<keyword evidence="2" id="KW-0732">Signal</keyword>
<feature type="chain" id="PRO_5012745773" evidence="2">
    <location>
        <begin position="16"/>
        <end position="558"/>
    </location>
</feature>
<dbReference type="RefSeq" id="XP_007760259.1">
    <property type="nucleotide sequence ID" value="XM_007762069.1"/>
</dbReference>
<organism evidence="3 4">
    <name type="scientific">Cladophialophora yegresii CBS 114405</name>
    <dbReference type="NCBI Taxonomy" id="1182544"/>
    <lineage>
        <taxon>Eukaryota</taxon>
        <taxon>Fungi</taxon>
        <taxon>Dikarya</taxon>
        <taxon>Ascomycota</taxon>
        <taxon>Pezizomycotina</taxon>
        <taxon>Eurotiomycetes</taxon>
        <taxon>Chaetothyriomycetidae</taxon>
        <taxon>Chaetothyriales</taxon>
        <taxon>Herpotrichiellaceae</taxon>
        <taxon>Cladophialophora</taxon>
    </lineage>
</organism>
<dbReference type="EMBL" id="AMGW01000006">
    <property type="protein sequence ID" value="EXJ55149.1"/>
    <property type="molecule type" value="Genomic_DNA"/>
</dbReference>
<feature type="signal peptide" evidence="2">
    <location>
        <begin position="1"/>
        <end position="15"/>
    </location>
</feature>
<reference evidence="3 4" key="1">
    <citation type="submission" date="2013-03" db="EMBL/GenBank/DDBJ databases">
        <title>The Genome Sequence of Cladophialophora yegresii CBS 114405.</title>
        <authorList>
            <consortium name="The Broad Institute Genomics Platform"/>
            <person name="Cuomo C."/>
            <person name="de Hoog S."/>
            <person name="Gorbushina A."/>
            <person name="Walker B."/>
            <person name="Young S.K."/>
            <person name="Zeng Q."/>
            <person name="Gargeya S."/>
            <person name="Fitzgerald M."/>
            <person name="Haas B."/>
            <person name="Abouelleil A."/>
            <person name="Allen A.W."/>
            <person name="Alvarado L."/>
            <person name="Arachchi H.M."/>
            <person name="Berlin A.M."/>
            <person name="Chapman S.B."/>
            <person name="Gainer-Dewar J."/>
            <person name="Goldberg J."/>
            <person name="Griggs A."/>
            <person name="Gujja S."/>
            <person name="Hansen M."/>
            <person name="Howarth C."/>
            <person name="Imamovic A."/>
            <person name="Ireland A."/>
            <person name="Larimer J."/>
            <person name="McCowan C."/>
            <person name="Murphy C."/>
            <person name="Pearson M."/>
            <person name="Poon T.W."/>
            <person name="Priest M."/>
            <person name="Roberts A."/>
            <person name="Saif S."/>
            <person name="Shea T."/>
            <person name="Sisk P."/>
            <person name="Sykes S."/>
            <person name="Wortman J."/>
            <person name="Nusbaum C."/>
            <person name="Birren B."/>
        </authorList>
    </citation>
    <scope>NUCLEOTIDE SEQUENCE [LARGE SCALE GENOMIC DNA]</scope>
    <source>
        <strain evidence="3 4">CBS 114405</strain>
    </source>
</reference>
<keyword evidence="4" id="KW-1185">Reference proteome</keyword>
<evidence type="ECO:0000256" key="1">
    <source>
        <dbReference type="SAM" id="MobiDB-lite"/>
    </source>
</evidence>
<evidence type="ECO:0000313" key="3">
    <source>
        <dbReference type="EMBL" id="EXJ55149.1"/>
    </source>
</evidence>
<feature type="compositionally biased region" description="Gly residues" evidence="1">
    <location>
        <begin position="494"/>
        <end position="506"/>
    </location>
</feature>
<dbReference type="eggNOG" id="ENOG502T5HA">
    <property type="taxonomic scope" value="Eukaryota"/>
</dbReference>
<dbReference type="GeneID" id="19182644"/>
<feature type="region of interest" description="Disordered" evidence="1">
    <location>
        <begin position="488"/>
        <end position="529"/>
    </location>
</feature>
<gene>
    <name evidence="3" type="ORF">A1O7_08074</name>
</gene>
<feature type="compositionally biased region" description="Gly residues" evidence="1">
    <location>
        <begin position="112"/>
        <end position="131"/>
    </location>
</feature>
<evidence type="ECO:0000256" key="2">
    <source>
        <dbReference type="SAM" id="SignalP"/>
    </source>
</evidence>
<dbReference type="VEuPathDB" id="FungiDB:A1O7_08074"/>
<dbReference type="HOGENOM" id="CLU_488323_0_0_1"/>
<evidence type="ECO:0000313" key="4">
    <source>
        <dbReference type="Proteomes" id="UP000019473"/>
    </source>
</evidence>
<dbReference type="OrthoDB" id="4120565at2759"/>
<dbReference type="Proteomes" id="UP000019473">
    <property type="component" value="Unassembled WGS sequence"/>
</dbReference>
<proteinExistence type="predicted"/>
<name>W9W9B3_9EURO</name>
<comment type="caution">
    <text evidence="3">The sequence shown here is derived from an EMBL/GenBank/DDBJ whole genome shotgun (WGS) entry which is preliminary data.</text>
</comment>